<evidence type="ECO:0000313" key="2">
    <source>
        <dbReference type="EMBL" id="WHQ71019.1"/>
    </source>
</evidence>
<feature type="transmembrane region" description="Helical" evidence="1">
    <location>
        <begin position="92"/>
        <end position="113"/>
    </location>
</feature>
<reference evidence="2" key="1">
    <citation type="journal article" date="2022" name="Biotechnol. Bioprocess Eng.">
        <title>Pan-genome Analysis Reveals Comparative Genomic Features of Central Metabolic Pathways in Methylorubrum extorquens.</title>
        <authorList>
            <person name="Lee G.M."/>
            <person name="Scott-Nevros Z.K."/>
            <person name="Lee S.-M."/>
            <person name="Kim D."/>
        </authorList>
    </citation>
    <scope>NUCLEOTIDE SEQUENCE</scope>
    <source>
        <strain evidence="2">ATCC 55366</strain>
    </source>
</reference>
<evidence type="ECO:0000256" key="1">
    <source>
        <dbReference type="SAM" id="Phobius"/>
    </source>
</evidence>
<keyword evidence="1" id="KW-0472">Membrane</keyword>
<accession>A0AAX3WHH7</accession>
<feature type="transmembrane region" description="Helical" evidence="1">
    <location>
        <begin position="58"/>
        <end position="80"/>
    </location>
</feature>
<feature type="transmembrane region" description="Helical" evidence="1">
    <location>
        <begin position="193"/>
        <end position="214"/>
    </location>
</feature>
<gene>
    <name evidence="2" type="ORF">KEC54_05305</name>
</gene>
<feature type="transmembrane region" description="Helical" evidence="1">
    <location>
        <begin position="163"/>
        <end position="181"/>
    </location>
</feature>
<dbReference type="InterPro" id="IPR009495">
    <property type="entry name" value="NrsF"/>
</dbReference>
<dbReference type="RefSeq" id="WP_003599854.1">
    <property type="nucleotide sequence ID" value="NZ_BJVP01000048.1"/>
</dbReference>
<evidence type="ECO:0000313" key="3">
    <source>
        <dbReference type="Proteomes" id="UP001223720"/>
    </source>
</evidence>
<feature type="transmembrane region" description="Helical" evidence="1">
    <location>
        <begin position="133"/>
        <end position="151"/>
    </location>
</feature>
<dbReference type="Pfam" id="PF06532">
    <property type="entry name" value="NrsF"/>
    <property type="match status" value="1"/>
</dbReference>
<organism evidence="2 3">
    <name type="scientific">Methylorubrum extorquens</name>
    <name type="common">Methylobacterium dichloromethanicum</name>
    <name type="synonym">Methylobacterium extorquens</name>
    <dbReference type="NCBI Taxonomy" id="408"/>
    <lineage>
        <taxon>Bacteria</taxon>
        <taxon>Pseudomonadati</taxon>
        <taxon>Pseudomonadota</taxon>
        <taxon>Alphaproteobacteria</taxon>
        <taxon>Hyphomicrobiales</taxon>
        <taxon>Methylobacteriaceae</taxon>
        <taxon>Methylorubrum</taxon>
    </lineage>
</organism>
<dbReference type="EMBL" id="CP073633">
    <property type="protein sequence ID" value="WHQ71019.1"/>
    <property type="molecule type" value="Genomic_DNA"/>
</dbReference>
<proteinExistence type="predicted"/>
<dbReference type="Proteomes" id="UP001223720">
    <property type="component" value="Chromosome"/>
</dbReference>
<sequence>MKTDELIGLLGASFASEPAKSPNMLRRIALTAMAGAAGTLCLALLMSGVRPDLGEGWALVFLLAKLAFAIAVGGLALRYLSRIVRPGGERRVHLGIAALPFVAVMTLAVLSLANAPPAHWGTMLTGHMWLECLISIPVIAVVPFASLMWVVRTIGAPTDLVRTGALVGLASGGVSAMGYAIHCMDDTMPFVAVWYGGTIALCSLTGALLGPRLLRW</sequence>
<protein>
    <submittedName>
        <fullName evidence="2">DUF1109 domain-containing protein</fullName>
    </submittedName>
</protein>
<keyword evidence="1" id="KW-1133">Transmembrane helix</keyword>
<name>A0AAX3WHH7_METEX</name>
<dbReference type="AlphaFoldDB" id="A0AAX3WHH7"/>
<dbReference type="GeneID" id="72988485"/>
<keyword evidence="1" id="KW-0812">Transmembrane</keyword>
<feature type="transmembrane region" description="Helical" evidence="1">
    <location>
        <begin position="28"/>
        <end position="46"/>
    </location>
</feature>